<evidence type="ECO:0008006" key="4">
    <source>
        <dbReference type="Google" id="ProtNLM"/>
    </source>
</evidence>
<accession>A0A1I1P5J5</accession>
<dbReference type="EMBL" id="FOMI01000003">
    <property type="protein sequence ID" value="SFD05214.1"/>
    <property type="molecule type" value="Genomic_DNA"/>
</dbReference>
<organism evidence="2 3">
    <name type="scientific">Algibacter pectinivorans</name>
    <dbReference type="NCBI Taxonomy" id="870482"/>
    <lineage>
        <taxon>Bacteria</taxon>
        <taxon>Pseudomonadati</taxon>
        <taxon>Bacteroidota</taxon>
        <taxon>Flavobacteriia</taxon>
        <taxon>Flavobacteriales</taxon>
        <taxon>Flavobacteriaceae</taxon>
        <taxon>Algibacter</taxon>
    </lineage>
</organism>
<name>A0A1I1P5J5_9FLAO</name>
<keyword evidence="3" id="KW-1185">Reference proteome</keyword>
<sequence>MKALNDIIKEKQSAEAALFKLKGVTGVDVGYKYTDGKRTDEITIRVHVKQKKKTVASKDKIPETINGIKTDVIEMEVFPQVFSQKLENISLQADTTTYATVQGGISIGPERTISGYVFTGTLGCIAKDNVTNNPVLLSNYHVMCVDNTWSVGDFMCQPSRVDTGSPGTDRVGALERAVLSGHVDGAISTLSGRPHDCSIVDIGDVKGTASAVLNSAVRKRGRTTLFTEGFVDAINATVNVNYGDTIGVKTLTDQIGIRPDENVNPKFSAKGDSGSVVVDADNKVIGLLFAGNDSGYTYINPISHVLSELNISLCIKSKSVLKDFKDINKEAKEIKLEKLEKSEKLEKLEKKENKEIKKEKLEKIEKVESKEFKKEIKEIKKEFYKELPDNKGIMPDKVDKPITDKLDKPFDGGNKLREISDNYKPGLGNFNTGGNTIEDRLSQIEQSLSALTAFIGSDLRPDLSSGALTNEQDIAAMQEKMNKDIADSMM</sequence>
<feature type="coiled-coil region" evidence="1">
    <location>
        <begin position="331"/>
        <end position="370"/>
    </location>
</feature>
<reference evidence="3" key="1">
    <citation type="submission" date="2016-10" db="EMBL/GenBank/DDBJ databases">
        <authorList>
            <person name="Varghese N."/>
            <person name="Submissions S."/>
        </authorList>
    </citation>
    <scope>NUCLEOTIDE SEQUENCE [LARGE SCALE GENOMIC DNA]</scope>
    <source>
        <strain evidence="3">DSM 25730</strain>
    </source>
</reference>
<evidence type="ECO:0000313" key="3">
    <source>
        <dbReference type="Proteomes" id="UP000199439"/>
    </source>
</evidence>
<dbReference type="SUPFAM" id="SSF50494">
    <property type="entry name" value="Trypsin-like serine proteases"/>
    <property type="match status" value="1"/>
</dbReference>
<dbReference type="STRING" id="870482.SAMN04487987_103211"/>
<dbReference type="InterPro" id="IPR009003">
    <property type="entry name" value="Peptidase_S1_PA"/>
</dbReference>
<dbReference type="Gene3D" id="2.40.10.10">
    <property type="entry name" value="Trypsin-like serine proteases"/>
    <property type="match status" value="1"/>
</dbReference>
<dbReference type="OrthoDB" id="625527at2"/>
<dbReference type="RefSeq" id="WP_092850360.1">
    <property type="nucleotide sequence ID" value="NZ_FOMI01000003.1"/>
</dbReference>
<protein>
    <recommendedName>
        <fullName evidence="4">Trypsin-like peptidase domain-containing protein</fullName>
    </recommendedName>
</protein>
<keyword evidence="1" id="KW-0175">Coiled coil</keyword>
<dbReference type="AlphaFoldDB" id="A0A1I1P5J5"/>
<evidence type="ECO:0000313" key="2">
    <source>
        <dbReference type="EMBL" id="SFD05214.1"/>
    </source>
</evidence>
<evidence type="ECO:0000256" key="1">
    <source>
        <dbReference type="SAM" id="Coils"/>
    </source>
</evidence>
<gene>
    <name evidence="2" type="ORF">SAMN04487987_103211</name>
</gene>
<proteinExistence type="predicted"/>
<dbReference type="Proteomes" id="UP000199439">
    <property type="component" value="Unassembled WGS sequence"/>
</dbReference>
<dbReference type="InterPro" id="IPR043504">
    <property type="entry name" value="Peptidase_S1_PA_chymotrypsin"/>
</dbReference>